<dbReference type="InterPro" id="IPR043128">
    <property type="entry name" value="Rev_trsase/Diguanyl_cyclase"/>
</dbReference>
<gene>
    <name evidence="4" type="primary">LOC127750578</name>
</gene>
<name>A0A9C6X3Q4_FRAOC</name>
<dbReference type="OrthoDB" id="6932368at2759"/>
<dbReference type="PANTHER" id="PTHR24559:SF444">
    <property type="entry name" value="REVERSE TRANSCRIPTASE DOMAIN-CONTAINING PROTEIN"/>
    <property type="match status" value="1"/>
</dbReference>
<dbReference type="GeneID" id="127750578"/>
<dbReference type="Gene3D" id="3.30.70.270">
    <property type="match status" value="1"/>
</dbReference>
<sequence length="596" mass="66652">MGIQSELSTDSGWSAKIRPERRNTYAYVVSHLDEKYANEVDDIITSPPAENPYSTLKAALIKRVSLSEEQRVEQLLSGEDIGDRKPSQYLRHLRSLAGSALSQDRLIRTIWLRGLPANAQAILQVLPATLPLDDLAETADKIVAVQPNLAPAVHAVAPKAPEQLDSQLTELRSLISSMQSELQPVPTPTCQPKQHRLLVPQPLRGQLEEVPGALQLPGKRPRQPVVAASGCRDISSRVIIRDRTTNIKYLADCGSDVCCWPKRFLKDNRRQVPFALKAANDSTIATYGTLHVSPDLGLQRKFSWNFLVADVNMPILGSDFLAYYGLLPDCRNKRLIDSTTGRSVAGENNSVHQLSVRVASVPQSSPFSNILAEFPELTKPSGAPRQVRHSTEHHIRTTPGPPVSARPRRLAPDRFHAAKGELDTMVQHGKARRSESPWSSPLHMVPKKDDSWRPCGDYRALNARTIPDRYPVRHIHDFSHRLRGCTVFSVIDLLKAYTQIPVHQPDIPKTAITTPFGLFEFPFMSFGLRNAGQTFQRFIDEVVSGLDFCFPYIDDILVYSRSKEEHEQHLRTLFKRLADYDILVNASKTVLGADHV</sequence>
<dbReference type="KEGG" id="foc:127750578"/>
<dbReference type="PROSITE" id="PS50878">
    <property type="entry name" value="RT_POL"/>
    <property type="match status" value="1"/>
</dbReference>
<reference evidence="4" key="1">
    <citation type="submission" date="2025-08" db="UniProtKB">
        <authorList>
            <consortium name="RefSeq"/>
        </authorList>
    </citation>
    <scope>IDENTIFICATION</scope>
    <source>
        <tissue evidence="4">Whole organism</tissue>
    </source>
</reference>
<evidence type="ECO:0000259" key="2">
    <source>
        <dbReference type="PROSITE" id="PS50878"/>
    </source>
</evidence>
<dbReference type="InterPro" id="IPR043502">
    <property type="entry name" value="DNA/RNA_pol_sf"/>
</dbReference>
<dbReference type="InterPro" id="IPR053134">
    <property type="entry name" value="RNA-dir_DNA_polymerase"/>
</dbReference>
<feature type="region of interest" description="Disordered" evidence="1">
    <location>
        <begin position="389"/>
        <end position="408"/>
    </location>
</feature>
<dbReference type="InterPro" id="IPR055469">
    <property type="entry name" value="DUF7041"/>
</dbReference>
<dbReference type="CDD" id="cd01647">
    <property type="entry name" value="RT_LTR"/>
    <property type="match status" value="1"/>
</dbReference>
<organism evidence="3 4">
    <name type="scientific">Frankliniella occidentalis</name>
    <name type="common">Western flower thrips</name>
    <name type="synonym">Euthrips occidentalis</name>
    <dbReference type="NCBI Taxonomy" id="133901"/>
    <lineage>
        <taxon>Eukaryota</taxon>
        <taxon>Metazoa</taxon>
        <taxon>Ecdysozoa</taxon>
        <taxon>Arthropoda</taxon>
        <taxon>Hexapoda</taxon>
        <taxon>Insecta</taxon>
        <taxon>Pterygota</taxon>
        <taxon>Neoptera</taxon>
        <taxon>Paraneoptera</taxon>
        <taxon>Thysanoptera</taxon>
        <taxon>Terebrantia</taxon>
        <taxon>Thripoidea</taxon>
        <taxon>Thripidae</taxon>
        <taxon>Frankliniella</taxon>
    </lineage>
</organism>
<evidence type="ECO:0000313" key="3">
    <source>
        <dbReference type="Proteomes" id="UP000504606"/>
    </source>
</evidence>
<dbReference type="GO" id="GO:0071897">
    <property type="term" value="P:DNA biosynthetic process"/>
    <property type="evidence" value="ECO:0007669"/>
    <property type="project" value="UniProtKB-ARBA"/>
</dbReference>
<protein>
    <submittedName>
        <fullName evidence="4">Uncharacterized protein K02A2.6-like</fullName>
    </submittedName>
</protein>
<dbReference type="Pfam" id="PF00078">
    <property type="entry name" value="RVT_1"/>
    <property type="match status" value="1"/>
</dbReference>
<proteinExistence type="predicted"/>
<dbReference type="Pfam" id="PF23055">
    <property type="entry name" value="DUF7041"/>
    <property type="match status" value="1"/>
</dbReference>
<evidence type="ECO:0000256" key="1">
    <source>
        <dbReference type="SAM" id="MobiDB-lite"/>
    </source>
</evidence>
<dbReference type="Proteomes" id="UP000504606">
    <property type="component" value="Unplaced"/>
</dbReference>
<dbReference type="PANTHER" id="PTHR24559">
    <property type="entry name" value="TRANSPOSON TY3-I GAG-POL POLYPROTEIN"/>
    <property type="match status" value="1"/>
</dbReference>
<dbReference type="RefSeq" id="XP_052128575.1">
    <property type="nucleotide sequence ID" value="XM_052272615.1"/>
</dbReference>
<feature type="domain" description="Reverse transcriptase" evidence="2">
    <location>
        <begin position="426"/>
        <end position="596"/>
    </location>
</feature>
<dbReference type="AlphaFoldDB" id="A0A9C6X3Q4"/>
<accession>A0A9C6X3Q4</accession>
<dbReference type="InterPro" id="IPR000477">
    <property type="entry name" value="RT_dom"/>
</dbReference>
<dbReference type="SUPFAM" id="SSF56672">
    <property type="entry name" value="DNA/RNA polymerases"/>
    <property type="match status" value="1"/>
</dbReference>
<keyword evidence="3" id="KW-1185">Reference proteome</keyword>
<evidence type="ECO:0000313" key="4">
    <source>
        <dbReference type="RefSeq" id="XP_052128575.1"/>
    </source>
</evidence>
<dbReference type="Gene3D" id="3.10.10.10">
    <property type="entry name" value="HIV Type 1 Reverse Transcriptase, subunit A, domain 1"/>
    <property type="match status" value="1"/>
</dbReference>